<organism evidence="3">
    <name type="scientific">uncultured Rubrobacteraceae bacterium</name>
    <dbReference type="NCBI Taxonomy" id="349277"/>
    <lineage>
        <taxon>Bacteria</taxon>
        <taxon>Bacillati</taxon>
        <taxon>Actinomycetota</taxon>
        <taxon>Rubrobacteria</taxon>
        <taxon>Rubrobacterales</taxon>
        <taxon>Rubrobacteraceae</taxon>
        <taxon>environmental samples</taxon>
    </lineage>
</organism>
<evidence type="ECO:0000313" key="3">
    <source>
        <dbReference type="EMBL" id="CAA9414466.1"/>
    </source>
</evidence>
<reference evidence="3" key="1">
    <citation type="submission" date="2020-02" db="EMBL/GenBank/DDBJ databases">
        <authorList>
            <person name="Meier V. D."/>
        </authorList>
    </citation>
    <scope>NUCLEOTIDE SEQUENCE</scope>
    <source>
        <strain evidence="3">AVDCRST_MAG22</strain>
    </source>
</reference>
<feature type="domain" description="GFO/IDH/MocA-like oxidoreductase" evidence="2">
    <location>
        <begin position="136"/>
        <end position="278"/>
    </location>
</feature>
<gene>
    <name evidence="3" type="ORF">AVDCRST_MAG22-2124</name>
</gene>
<feature type="domain" description="Gfo/Idh/MocA-like oxidoreductase N-terminal" evidence="1">
    <location>
        <begin position="9"/>
        <end position="128"/>
    </location>
</feature>
<name>A0A6J4PMI5_9ACTN</name>
<dbReference type="InterPro" id="IPR000683">
    <property type="entry name" value="Gfo/Idh/MocA-like_OxRdtase_N"/>
</dbReference>
<dbReference type="GO" id="GO:0000166">
    <property type="term" value="F:nucleotide binding"/>
    <property type="evidence" value="ECO:0007669"/>
    <property type="project" value="InterPro"/>
</dbReference>
<dbReference type="SUPFAM" id="SSF51735">
    <property type="entry name" value="NAD(P)-binding Rossmann-fold domains"/>
    <property type="match status" value="1"/>
</dbReference>
<dbReference type="Gene3D" id="3.30.360.10">
    <property type="entry name" value="Dihydrodipicolinate Reductase, domain 2"/>
    <property type="match status" value="1"/>
</dbReference>
<dbReference type="InterPro" id="IPR055170">
    <property type="entry name" value="GFO_IDH_MocA-like_dom"/>
</dbReference>
<evidence type="ECO:0000259" key="1">
    <source>
        <dbReference type="Pfam" id="PF01408"/>
    </source>
</evidence>
<dbReference type="AlphaFoldDB" id="A0A6J4PMI5"/>
<dbReference type="InterPro" id="IPR036291">
    <property type="entry name" value="NAD(P)-bd_dom_sf"/>
</dbReference>
<evidence type="ECO:0000259" key="2">
    <source>
        <dbReference type="Pfam" id="PF22725"/>
    </source>
</evidence>
<dbReference type="SUPFAM" id="SSF55347">
    <property type="entry name" value="Glyceraldehyde-3-phosphate dehydrogenase-like, C-terminal domain"/>
    <property type="match status" value="1"/>
</dbReference>
<dbReference type="PANTHER" id="PTHR43249:SF1">
    <property type="entry name" value="D-GLUCOSIDE 3-DEHYDROGENASE"/>
    <property type="match status" value="1"/>
</dbReference>
<dbReference type="EMBL" id="CADCUV010000086">
    <property type="protein sequence ID" value="CAA9414466.1"/>
    <property type="molecule type" value="Genomic_DNA"/>
</dbReference>
<protein>
    <submittedName>
        <fullName evidence="3">GH109</fullName>
    </submittedName>
</protein>
<proteinExistence type="predicted"/>
<accession>A0A6J4PMI5</accession>
<dbReference type="PANTHER" id="PTHR43249">
    <property type="entry name" value="UDP-N-ACETYL-2-AMINO-2-DEOXY-D-GLUCURONATE OXIDASE"/>
    <property type="match status" value="1"/>
</dbReference>
<sequence length="369" mass="39755">MQNMDSRTLRVGVVGLGYAGEQHLKNFVRMPNVEAVALAGLEEERLAQLGGQYGVANLYRSWEDLVARDDLDVVSIGAPNHLHAPIAIAALEGGRHVLCEKPLARTGAEAGSIVRAAREADRAVHVAFTQRERGDVQALKRHVEEGNLGRIYHAKATWMRRNGIPGMGGWFTSKEMAGGGPLIDLGVHMVDMALFLMGNPEVESVSCATYAELGPQGRGGWAGNGLMAGDDAYEVEDLATAFVRLSGGATLNLETGWAVYRESSDDFGVTLYGTDGGAEMKVKNYGTRDTVRIYTDVAGVPAVVVPEIEPREGHLAVVRRFVETIRGGDWAGQHGEDGLDRARIIDACYASALQNREVSLTEVAEEEVV</sequence>
<dbReference type="Pfam" id="PF22725">
    <property type="entry name" value="GFO_IDH_MocA_C3"/>
    <property type="match status" value="1"/>
</dbReference>
<dbReference type="InterPro" id="IPR052515">
    <property type="entry name" value="Gfo/Idh/MocA_Oxidoreductase"/>
</dbReference>
<dbReference type="Pfam" id="PF01408">
    <property type="entry name" value="GFO_IDH_MocA"/>
    <property type="match status" value="1"/>
</dbReference>
<dbReference type="Gene3D" id="3.40.50.720">
    <property type="entry name" value="NAD(P)-binding Rossmann-like Domain"/>
    <property type="match status" value="1"/>
</dbReference>